<organism evidence="1 2">
    <name type="scientific">Phlebia brevispora</name>
    <dbReference type="NCBI Taxonomy" id="194682"/>
    <lineage>
        <taxon>Eukaryota</taxon>
        <taxon>Fungi</taxon>
        <taxon>Dikarya</taxon>
        <taxon>Basidiomycota</taxon>
        <taxon>Agaricomycotina</taxon>
        <taxon>Agaricomycetes</taxon>
        <taxon>Polyporales</taxon>
        <taxon>Meruliaceae</taxon>
        <taxon>Phlebia</taxon>
    </lineage>
</organism>
<accession>A0ACC1SDP7</accession>
<comment type="caution">
    <text evidence="1">The sequence shown here is derived from an EMBL/GenBank/DDBJ whole genome shotgun (WGS) entry which is preliminary data.</text>
</comment>
<reference evidence="1" key="1">
    <citation type="submission" date="2022-07" db="EMBL/GenBank/DDBJ databases">
        <title>Genome Sequence of Phlebia brevispora.</title>
        <authorList>
            <person name="Buettner E."/>
        </authorList>
    </citation>
    <scope>NUCLEOTIDE SEQUENCE</scope>
    <source>
        <strain evidence="1">MPL23</strain>
    </source>
</reference>
<dbReference type="EMBL" id="JANHOG010001408">
    <property type="protein sequence ID" value="KAJ3537582.1"/>
    <property type="molecule type" value="Genomic_DNA"/>
</dbReference>
<sequence length="156" mass="16784">MLPTVQTTKEIDGVNTEVLIQNFADRVLVLVTQLGKVGNLIQATIPSAEPLLPPAPAEPGRPSLPAPPASIQLMPVLGQAPSEHFQTLHSLYASQVATLVWNADATGPLQEERRAVIVGIALRKSDGTAAEESLSEQERTTFFEVMGLVQELLARR</sequence>
<protein>
    <submittedName>
        <fullName evidence="1">Uncharacterized protein</fullName>
    </submittedName>
</protein>
<evidence type="ECO:0000313" key="1">
    <source>
        <dbReference type="EMBL" id="KAJ3537582.1"/>
    </source>
</evidence>
<name>A0ACC1SDP7_9APHY</name>
<gene>
    <name evidence="1" type="ORF">NM688_g6663</name>
</gene>
<evidence type="ECO:0000313" key="2">
    <source>
        <dbReference type="Proteomes" id="UP001148662"/>
    </source>
</evidence>
<keyword evidence="2" id="KW-1185">Reference proteome</keyword>
<dbReference type="Proteomes" id="UP001148662">
    <property type="component" value="Unassembled WGS sequence"/>
</dbReference>
<proteinExistence type="predicted"/>